<dbReference type="PANTHER" id="PTHR45648">
    <property type="entry name" value="GDSL LIPASE/ACYLHYDROLASE FAMILY PROTEIN (AFU_ORTHOLOGUE AFUA_4G14700)"/>
    <property type="match status" value="1"/>
</dbReference>
<dbReference type="PROSITE" id="PS51257">
    <property type="entry name" value="PROKAR_LIPOPROTEIN"/>
    <property type="match status" value="1"/>
</dbReference>
<dbReference type="InterPro" id="IPR051058">
    <property type="entry name" value="GDSL_Est/Lipase"/>
</dbReference>
<dbReference type="AlphaFoldDB" id="A0A9N8ZM63"/>
<accession>A0A9N8ZM63</accession>
<dbReference type="InterPro" id="IPR036514">
    <property type="entry name" value="SGNH_hydro_sf"/>
</dbReference>
<dbReference type="GO" id="GO:0016788">
    <property type="term" value="F:hydrolase activity, acting on ester bonds"/>
    <property type="evidence" value="ECO:0007669"/>
    <property type="project" value="InterPro"/>
</dbReference>
<keyword evidence="1" id="KW-0378">Hydrolase</keyword>
<dbReference type="CDD" id="cd01846">
    <property type="entry name" value="fatty_acyltransferase_like"/>
    <property type="match status" value="1"/>
</dbReference>
<dbReference type="EMBL" id="CAJVPI010000205">
    <property type="protein sequence ID" value="CAG8500546.1"/>
    <property type="molecule type" value="Genomic_DNA"/>
</dbReference>
<evidence type="ECO:0000313" key="4">
    <source>
        <dbReference type="Proteomes" id="UP000789739"/>
    </source>
</evidence>
<organism evidence="3 4">
    <name type="scientific">Paraglomus brasilianum</name>
    <dbReference type="NCBI Taxonomy" id="144538"/>
    <lineage>
        <taxon>Eukaryota</taxon>
        <taxon>Fungi</taxon>
        <taxon>Fungi incertae sedis</taxon>
        <taxon>Mucoromycota</taxon>
        <taxon>Glomeromycotina</taxon>
        <taxon>Glomeromycetes</taxon>
        <taxon>Paraglomerales</taxon>
        <taxon>Paraglomeraceae</taxon>
        <taxon>Paraglomus</taxon>
    </lineage>
</organism>
<dbReference type="Gene3D" id="3.40.50.1110">
    <property type="entry name" value="SGNH hydrolase"/>
    <property type="match status" value="1"/>
</dbReference>
<name>A0A9N8ZM63_9GLOM</name>
<keyword evidence="2" id="KW-0732">Signal</keyword>
<keyword evidence="4" id="KW-1185">Reference proteome</keyword>
<comment type="caution">
    <text evidence="3">The sequence shown here is derived from an EMBL/GenBank/DDBJ whole genome shotgun (WGS) entry which is preliminary data.</text>
</comment>
<dbReference type="SUPFAM" id="SSF52266">
    <property type="entry name" value="SGNH hydrolase"/>
    <property type="match status" value="1"/>
</dbReference>
<proteinExistence type="predicted"/>
<evidence type="ECO:0000313" key="3">
    <source>
        <dbReference type="EMBL" id="CAG8500546.1"/>
    </source>
</evidence>
<feature type="signal peptide" evidence="2">
    <location>
        <begin position="1"/>
        <end position="22"/>
    </location>
</feature>
<evidence type="ECO:0000256" key="2">
    <source>
        <dbReference type="SAM" id="SignalP"/>
    </source>
</evidence>
<dbReference type="PANTHER" id="PTHR45648:SF22">
    <property type="entry name" value="GDSL LIPASE_ACYLHYDROLASE FAMILY PROTEIN (AFU_ORTHOLOGUE AFUA_4G14700)"/>
    <property type="match status" value="1"/>
</dbReference>
<gene>
    <name evidence="3" type="ORF">PBRASI_LOCUS2584</name>
</gene>
<dbReference type="Pfam" id="PF00657">
    <property type="entry name" value="Lipase_GDSL"/>
    <property type="match status" value="1"/>
</dbReference>
<dbReference type="OrthoDB" id="1600564at2759"/>
<evidence type="ECO:0000256" key="1">
    <source>
        <dbReference type="ARBA" id="ARBA00022801"/>
    </source>
</evidence>
<protein>
    <submittedName>
        <fullName evidence="3">3558_t:CDS:1</fullName>
    </submittedName>
</protein>
<sequence>MKTNQSVLITFVILVSVAGCLSAPIHKFNGRAGALKYDTIVAFGDSTCDNGNGTYTLLNHTYPPSPPYYNGRFSNGPVFMEYLSNILNATLYDYAYGGATSDNTYVTGVSGFNYTSVVPSVTDQVKNIYGPKALKGVDFDKILFVISYQGNDYLDNPKADPLIVVSKLAETWSLLASYGAKHILTNTFFDISLIPYARTLPTAVQLALKAISAAHNAALVAAVDIWNEQGNGAEVLLFPLGESLAGLQQPEKIAQLGITDVTNPCITRPPGATNAVNIPCEDPSKFFFWDSFHPTTKVGEQVALSIYNFLASLA</sequence>
<reference evidence="3" key="1">
    <citation type="submission" date="2021-06" db="EMBL/GenBank/DDBJ databases">
        <authorList>
            <person name="Kallberg Y."/>
            <person name="Tangrot J."/>
            <person name="Rosling A."/>
        </authorList>
    </citation>
    <scope>NUCLEOTIDE SEQUENCE</scope>
    <source>
        <strain evidence="3">BR232B</strain>
    </source>
</reference>
<dbReference type="InterPro" id="IPR001087">
    <property type="entry name" value="GDSL"/>
</dbReference>
<feature type="chain" id="PRO_5040309113" evidence="2">
    <location>
        <begin position="23"/>
        <end position="314"/>
    </location>
</feature>
<dbReference type="Proteomes" id="UP000789739">
    <property type="component" value="Unassembled WGS sequence"/>
</dbReference>